<dbReference type="EMBL" id="LXQA010685805">
    <property type="protein sequence ID" value="MCI65960.1"/>
    <property type="molecule type" value="Genomic_DNA"/>
</dbReference>
<name>A0A392U0H5_9FABA</name>
<organism evidence="1 2">
    <name type="scientific">Trifolium medium</name>
    <dbReference type="NCBI Taxonomy" id="97028"/>
    <lineage>
        <taxon>Eukaryota</taxon>
        <taxon>Viridiplantae</taxon>
        <taxon>Streptophyta</taxon>
        <taxon>Embryophyta</taxon>
        <taxon>Tracheophyta</taxon>
        <taxon>Spermatophyta</taxon>
        <taxon>Magnoliopsida</taxon>
        <taxon>eudicotyledons</taxon>
        <taxon>Gunneridae</taxon>
        <taxon>Pentapetalae</taxon>
        <taxon>rosids</taxon>
        <taxon>fabids</taxon>
        <taxon>Fabales</taxon>
        <taxon>Fabaceae</taxon>
        <taxon>Papilionoideae</taxon>
        <taxon>50 kb inversion clade</taxon>
        <taxon>NPAAA clade</taxon>
        <taxon>Hologalegina</taxon>
        <taxon>IRL clade</taxon>
        <taxon>Trifolieae</taxon>
        <taxon>Trifolium</taxon>
    </lineage>
</organism>
<sequence length="58" mass="6367">RNPPPPEKPRVALPPPSEKPLPFSPFLLLRRLASASVSQESQLTGNVSIWLNLHSVSI</sequence>
<protein>
    <submittedName>
        <fullName evidence="1">Uncharacterized protein</fullName>
    </submittedName>
</protein>
<evidence type="ECO:0000313" key="1">
    <source>
        <dbReference type="EMBL" id="MCI65960.1"/>
    </source>
</evidence>
<dbReference type="AlphaFoldDB" id="A0A392U0H5"/>
<feature type="non-terminal residue" evidence="1">
    <location>
        <position position="1"/>
    </location>
</feature>
<accession>A0A392U0H5</accession>
<proteinExistence type="predicted"/>
<reference evidence="1 2" key="1">
    <citation type="journal article" date="2018" name="Front. Plant Sci.">
        <title>Red Clover (Trifolium pratense) and Zigzag Clover (T. medium) - A Picture of Genomic Similarities and Differences.</title>
        <authorList>
            <person name="Dluhosova J."/>
            <person name="Istvanek J."/>
            <person name="Nedelnik J."/>
            <person name="Repkova J."/>
        </authorList>
    </citation>
    <scope>NUCLEOTIDE SEQUENCE [LARGE SCALE GENOMIC DNA]</scope>
    <source>
        <strain evidence="2">cv. 10/8</strain>
        <tissue evidence="1">Leaf</tissue>
    </source>
</reference>
<evidence type="ECO:0000313" key="2">
    <source>
        <dbReference type="Proteomes" id="UP000265520"/>
    </source>
</evidence>
<dbReference type="Proteomes" id="UP000265520">
    <property type="component" value="Unassembled WGS sequence"/>
</dbReference>
<comment type="caution">
    <text evidence="1">The sequence shown here is derived from an EMBL/GenBank/DDBJ whole genome shotgun (WGS) entry which is preliminary data.</text>
</comment>
<keyword evidence="2" id="KW-1185">Reference proteome</keyword>